<feature type="compositionally biased region" description="Polar residues" evidence="1">
    <location>
        <begin position="365"/>
        <end position="381"/>
    </location>
</feature>
<dbReference type="GO" id="GO:0004519">
    <property type="term" value="F:endonuclease activity"/>
    <property type="evidence" value="ECO:0007669"/>
    <property type="project" value="UniProtKB-KW"/>
</dbReference>
<evidence type="ECO:0000256" key="1">
    <source>
        <dbReference type="SAM" id="MobiDB-lite"/>
    </source>
</evidence>
<keyword evidence="2" id="KW-0255">Endonuclease</keyword>
<feature type="compositionally biased region" description="Acidic residues" evidence="1">
    <location>
        <begin position="183"/>
        <end position="200"/>
    </location>
</feature>
<keyword evidence="2" id="KW-0540">Nuclease</keyword>
<dbReference type="Proteomes" id="UP001143347">
    <property type="component" value="Unassembled WGS sequence"/>
</dbReference>
<feature type="compositionally biased region" description="Acidic residues" evidence="1">
    <location>
        <begin position="156"/>
        <end position="175"/>
    </location>
</feature>
<proteinExistence type="predicted"/>
<keyword evidence="2" id="KW-0378">Hydrolase</keyword>
<comment type="caution">
    <text evidence="2">The sequence shown here is derived from an EMBL/GenBank/DDBJ whole genome shotgun (WGS) entry which is preliminary data.</text>
</comment>
<protein>
    <submittedName>
        <fullName evidence="2">HNH endonuclease signature motif containing protein</fullName>
    </submittedName>
</protein>
<feature type="compositionally biased region" description="Acidic residues" evidence="1">
    <location>
        <begin position="464"/>
        <end position="477"/>
    </location>
</feature>
<feature type="compositionally biased region" description="Basic and acidic residues" evidence="1">
    <location>
        <begin position="447"/>
        <end position="463"/>
    </location>
</feature>
<organism evidence="2 3">
    <name type="scientific">Gordonia aquimaris</name>
    <dbReference type="NCBI Taxonomy" id="2984863"/>
    <lineage>
        <taxon>Bacteria</taxon>
        <taxon>Bacillati</taxon>
        <taxon>Actinomycetota</taxon>
        <taxon>Actinomycetes</taxon>
        <taxon>Mycobacteriales</taxon>
        <taxon>Gordoniaceae</taxon>
        <taxon>Gordonia</taxon>
    </lineage>
</organism>
<sequence>MFTFTDRAADDALLASSSLDELAQHGRDLLRLSNQAQAIAMQIARQIGQSTYNERLAGYNDFVPNRVRNAADKAAKGEISLQLGISRRQAGEWVSLDELLDEHPKIRDAFRAGDLRPHRLGVAIRGAATGPTGDLRERLADLVDNAYTDEPASKDVEEELTLDLDDPEADLDAGTDGERTDGDGSDGDGTDDGGSDDAAAETDPATTDDPAEDEPWDFDDVVLDLASRPTTDTALRDDLDAIIISLDPDRAAQTRDDITDLFGDVTIGNEAFGHMTVDACIPAEHGVHLRDRISALIGRRVCRRDGRSIKAQRVAAFAEIIKAPGAKLRCHCGDDTCPATPTRTNNPAPATTPSPVTGGVRDSSVDTTTADNTAASGQTTVEPVLGGPDAAEEQPITLADLDDDTDVDNGRDSDSNIDNDDNIGASTQSGTGIDADDTVQDVAPSPEPRRDFITAPPADHDTDVADAEAADDPDADSADPAAELTTDAEGTADAEVADDPDDDAADTDTDTDLTVPGLTLLQDPTGLDPTRLMGYGAIDPAHAARIAPHATTITARPSDTRTASGLIIFGNRTPAPPIDPTGHGGFATPPPGALTYKPSAALRAEIIQLDRRCRYPYCGRPSEECELDHLHKFCHADPLAGGWTVAFNLAPLCRPDHDRKHDGPWIPTMHTDRTITWRNARTDQIIVTYPR</sequence>
<dbReference type="InterPro" id="IPR003615">
    <property type="entry name" value="HNH_nuc"/>
</dbReference>
<reference evidence="2" key="1">
    <citation type="submission" date="2022-10" db="EMBL/GenBank/DDBJ databases">
        <title>WGS of marine actinomycetes from Thailand.</title>
        <authorList>
            <person name="Thawai C."/>
        </authorList>
    </citation>
    <scope>NUCLEOTIDE SEQUENCE</scope>
    <source>
        <strain evidence="2">SW21</strain>
    </source>
</reference>
<name>A0A9X3D2N9_9ACTN</name>
<keyword evidence="3" id="KW-1185">Reference proteome</keyword>
<dbReference type="CDD" id="cd00085">
    <property type="entry name" value="HNHc"/>
    <property type="match status" value="1"/>
</dbReference>
<accession>A0A9X3D2N9</accession>
<feature type="compositionally biased region" description="Low complexity" evidence="1">
    <location>
        <begin position="338"/>
        <end position="355"/>
    </location>
</feature>
<feature type="region of interest" description="Disordered" evidence="1">
    <location>
        <begin position="147"/>
        <end position="216"/>
    </location>
</feature>
<evidence type="ECO:0000313" key="3">
    <source>
        <dbReference type="Proteomes" id="UP001143347"/>
    </source>
</evidence>
<gene>
    <name evidence="2" type="ORF">OSB52_06390</name>
</gene>
<dbReference type="Gene3D" id="1.10.30.50">
    <property type="match status" value="1"/>
</dbReference>
<dbReference type="EMBL" id="JAPKFM010000004">
    <property type="protein sequence ID" value="MCX2963722.1"/>
    <property type="molecule type" value="Genomic_DNA"/>
</dbReference>
<dbReference type="AlphaFoldDB" id="A0A9X3D2N9"/>
<evidence type="ECO:0000313" key="2">
    <source>
        <dbReference type="EMBL" id="MCX2963722.1"/>
    </source>
</evidence>
<dbReference type="RefSeq" id="WP_266060802.1">
    <property type="nucleotide sequence ID" value="NZ_JAPKFM010000004.1"/>
</dbReference>
<feature type="compositionally biased region" description="Acidic residues" evidence="1">
    <location>
        <begin position="490"/>
        <end position="511"/>
    </location>
</feature>
<feature type="region of interest" description="Disordered" evidence="1">
    <location>
        <begin position="338"/>
        <end position="525"/>
    </location>
</feature>